<proteinExistence type="predicted"/>
<feature type="signal peptide" evidence="1">
    <location>
        <begin position="1"/>
        <end position="29"/>
    </location>
</feature>
<keyword evidence="1" id="KW-0732">Signal</keyword>
<keyword evidence="3" id="KW-1185">Reference proteome</keyword>
<protein>
    <submittedName>
        <fullName evidence="2">Uncharacterized protein</fullName>
    </submittedName>
</protein>
<name>A0A928VLG4_9CYAN</name>
<dbReference type="AlphaFoldDB" id="A0A928VLG4"/>
<comment type="caution">
    <text evidence="2">The sequence shown here is derived from an EMBL/GenBank/DDBJ whole genome shotgun (WGS) entry which is preliminary data.</text>
</comment>
<evidence type="ECO:0000313" key="2">
    <source>
        <dbReference type="EMBL" id="MBE9028184.1"/>
    </source>
</evidence>
<gene>
    <name evidence="2" type="ORF">IQ266_00255</name>
</gene>
<reference evidence="2" key="1">
    <citation type="submission" date="2020-10" db="EMBL/GenBank/DDBJ databases">
        <authorList>
            <person name="Castelo-Branco R."/>
            <person name="Eusebio N."/>
            <person name="Adriana R."/>
            <person name="Vieira A."/>
            <person name="Brugerolle De Fraissinette N."/>
            <person name="Rezende De Castro R."/>
            <person name="Schneider M.P."/>
            <person name="Vasconcelos V."/>
            <person name="Leao P.N."/>
        </authorList>
    </citation>
    <scope>NUCLEOTIDE SEQUENCE</scope>
    <source>
        <strain evidence="2">LEGE 11480</strain>
    </source>
</reference>
<dbReference type="EMBL" id="JADEXQ010000001">
    <property type="protein sequence ID" value="MBE9028184.1"/>
    <property type="molecule type" value="Genomic_DNA"/>
</dbReference>
<evidence type="ECO:0000256" key="1">
    <source>
        <dbReference type="SAM" id="SignalP"/>
    </source>
</evidence>
<evidence type="ECO:0000313" key="3">
    <source>
        <dbReference type="Proteomes" id="UP000625316"/>
    </source>
</evidence>
<accession>A0A928VLG4</accession>
<dbReference type="RefSeq" id="WP_264323004.1">
    <property type="nucleotide sequence ID" value="NZ_JADEXQ010000001.1"/>
</dbReference>
<sequence length="144" mass="16120">MQRRLTFLAALLVAASSSFWGLPTTPAIAATCSSQCKKTKPIQFRPGQRIEVMVVNRTRRTIMMENTLGDRAIKLLPGQKLKFYRGGSTDPNLSLAFWDATETPLKLALSQPQSNLLQIDVRFARRAPGDRALYIMNDGRIQLL</sequence>
<dbReference type="Proteomes" id="UP000625316">
    <property type="component" value="Unassembled WGS sequence"/>
</dbReference>
<organism evidence="2 3">
    <name type="scientific">Romeriopsis navalis LEGE 11480</name>
    <dbReference type="NCBI Taxonomy" id="2777977"/>
    <lineage>
        <taxon>Bacteria</taxon>
        <taxon>Bacillati</taxon>
        <taxon>Cyanobacteriota</taxon>
        <taxon>Cyanophyceae</taxon>
        <taxon>Leptolyngbyales</taxon>
        <taxon>Leptolyngbyaceae</taxon>
        <taxon>Romeriopsis</taxon>
        <taxon>Romeriopsis navalis</taxon>
    </lineage>
</organism>
<feature type="chain" id="PRO_5036839772" evidence="1">
    <location>
        <begin position="30"/>
        <end position="144"/>
    </location>
</feature>